<dbReference type="InterPro" id="IPR027912">
    <property type="entry name" value="CFAP54"/>
</dbReference>
<dbReference type="Proteomes" id="UP001190700">
    <property type="component" value="Unassembled WGS sequence"/>
</dbReference>
<evidence type="ECO:0000256" key="1">
    <source>
        <dbReference type="SAM" id="MobiDB-lite"/>
    </source>
</evidence>
<keyword evidence="3" id="KW-1185">Reference proteome</keyword>
<proteinExistence type="predicted"/>
<organism evidence="2 3">
    <name type="scientific">Cymbomonas tetramitiformis</name>
    <dbReference type="NCBI Taxonomy" id="36881"/>
    <lineage>
        <taxon>Eukaryota</taxon>
        <taxon>Viridiplantae</taxon>
        <taxon>Chlorophyta</taxon>
        <taxon>Pyramimonadophyceae</taxon>
        <taxon>Pyramimonadales</taxon>
        <taxon>Pyramimonadaceae</taxon>
        <taxon>Cymbomonas</taxon>
    </lineage>
</organism>
<reference evidence="2 3" key="1">
    <citation type="journal article" date="2015" name="Genome Biol. Evol.">
        <title>Comparative Genomics of a Bacterivorous Green Alga Reveals Evolutionary Causalities and Consequences of Phago-Mixotrophic Mode of Nutrition.</title>
        <authorList>
            <person name="Burns J.A."/>
            <person name="Paasch A."/>
            <person name="Narechania A."/>
            <person name="Kim E."/>
        </authorList>
    </citation>
    <scope>NUCLEOTIDE SEQUENCE [LARGE SCALE GENOMIC DNA]</scope>
    <source>
        <strain evidence="2 3">PLY_AMNH</strain>
    </source>
</reference>
<gene>
    <name evidence="2" type="ORF">CYMTET_8217</name>
</gene>
<dbReference type="AlphaFoldDB" id="A0AAE0GTX5"/>
<name>A0AAE0GTX5_9CHLO</name>
<comment type="caution">
    <text evidence="2">The sequence shown here is derived from an EMBL/GenBank/DDBJ whole genome shotgun (WGS) entry which is preliminary data.</text>
</comment>
<dbReference type="PANTHER" id="PTHR33487">
    <property type="entry name" value="CILIA- AND FLAGELLA-ASSOCIATED PROTEIN 54"/>
    <property type="match status" value="1"/>
</dbReference>
<protein>
    <recommendedName>
        <fullName evidence="4">Cilia- and flagella-associated protein 54</fullName>
    </recommendedName>
</protein>
<dbReference type="Pfam" id="PF14858">
    <property type="entry name" value="CFAP54_N"/>
    <property type="match status" value="1"/>
</dbReference>
<feature type="compositionally biased region" description="Pro residues" evidence="1">
    <location>
        <begin position="378"/>
        <end position="401"/>
    </location>
</feature>
<dbReference type="EMBL" id="LGRX02002495">
    <property type="protein sequence ID" value="KAK3284113.1"/>
    <property type="molecule type" value="Genomic_DNA"/>
</dbReference>
<dbReference type="PANTHER" id="PTHR33487:SF1">
    <property type="entry name" value="CILIA- AND FLAGELLA-ASSOCIATED PROTEIN 54"/>
    <property type="match status" value="1"/>
</dbReference>
<accession>A0AAE0GTX5</accession>
<sequence length="1133" mass="125015">MGEVAATVNAFDSEFAKALKNLQLRKGNHEVKQDSVNTNERISTWQQLEKLGELIDHFFSKLPLHVGVPKLLEKADELHRRKEFLHAWTKGFRKVERLNLLSPETVSKEINDKDRRKYEVRARFGSAMCEATLVQEADPGMRHPHTLASLLAVLAKVQSGVQVVLPDEEHYWLVFNGTVLLYSVAAPLITAGFAAEVVEYLVFAVLALENVLLLCAPKYLDWRLQLCKAVCQCYIDLKVPEEAEKFAARALDKIKEQVHLESLDPLPLTESSEAVYKASENNLNVLLFRTQHESLANADAVLAKLEETFSAEGDRLRALIEAVREPTRRTVRHSAPAERIQLLLEVSLKVVEPHLQAFATADEARSALEKGQTIVASMPPPVEGEPVPIPEPEPAPPPPAPAKGGKENPGSKKGKKGAAEPEKLLGENAPEAGPPNIPALEAALAEAIKAMENTCQAFPMVLHIRLLTAGYTYEQPWFDDVLKAAKQRLSQAADYDGQESREVMQALVNLMLATKAVEEEASGDHLLGLAEVLYTCSDVVYRQLPDAITDAGLLVWSLVRTLLAAMLEPTGKPIEVDPVQKTLATDLLYKLHVIFTKLDLDDAMLRALLAQRLGLFLEEAGRVDDARFVLDGALQAMYAFRGHFTARARGAADENRRFISAVNLPGEQLAPGTGVGETEQAFACLQADVFQLRGRIELKIGLREQQAKAKRRKERVLKQVEKRDQQTLIFGKKTDKEHAHDHERIIQAEECLPNPVLTEAELLQTADKNHYERALVLLQMAPFHPTVAKRSQLLQEAAKELQAAQAMEARLLQMASAPPQTPTRGRPKVPPPPRVMTVNTTEVTVEPVQVALASARTATQYAVFCKPLGSGVGVSLNNTEFEGTGVFLPIEDRATIRGLRQNESYIFAVAFYDDKCAIVNGLGASTQEVVTLFPLPVLLCWAYLCLGATRLGCTSVAKQACGVIFKHFFLRKASEPLWAANPFDSLDLNKDNILAASLPLLRSVVQVLYVGGELSTTGLGLIPNLPDAAYIEVQTARLRAARRYVLGMMVSAYLADEALLNEGALRFYNGIAPLLTLRSRSSHLSKALAACHMTLHQLRSLRDEQTVAVLASITYELVHLYRNLDERQVSLLA</sequence>
<evidence type="ECO:0000313" key="3">
    <source>
        <dbReference type="Proteomes" id="UP001190700"/>
    </source>
</evidence>
<dbReference type="GO" id="GO:0060271">
    <property type="term" value="P:cilium assembly"/>
    <property type="evidence" value="ECO:0007669"/>
    <property type="project" value="TreeGrafter"/>
</dbReference>
<evidence type="ECO:0008006" key="4">
    <source>
        <dbReference type="Google" id="ProtNLM"/>
    </source>
</evidence>
<feature type="region of interest" description="Disordered" evidence="1">
    <location>
        <begin position="374"/>
        <end position="418"/>
    </location>
</feature>
<evidence type="ECO:0000313" key="2">
    <source>
        <dbReference type="EMBL" id="KAK3284113.1"/>
    </source>
</evidence>